<accession>A0A0H5MIG3</accession>
<reference evidence="10" key="1">
    <citation type="submission" date="2015-03" db="EMBL/GenBank/DDBJ databases">
        <authorList>
            <consortium name="Pathogen Informatics"/>
        </authorList>
    </citation>
    <scope>NUCLEOTIDE SEQUENCE [LARGE SCALE GENOMIC DNA]</scope>
    <source>
        <strain evidence="10">R148</strain>
    </source>
</reference>
<organism evidence="9 10">
    <name type="scientific">Yersinia intermedia</name>
    <dbReference type="NCBI Taxonomy" id="631"/>
    <lineage>
        <taxon>Bacteria</taxon>
        <taxon>Pseudomonadati</taxon>
        <taxon>Pseudomonadota</taxon>
        <taxon>Gammaproteobacteria</taxon>
        <taxon>Enterobacterales</taxon>
        <taxon>Yersiniaceae</taxon>
        <taxon>Yersinia</taxon>
    </lineage>
</organism>
<dbReference type="PANTHER" id="PTHR10091">
    <property type="entry name" value="ALDOSE-1-EPIMERASE"/>
    <property type="match status" value="1"/>
</dbReference>
<evidence type="ECO:0000256" key="5">
    <source>
        <dbReference type="PIRNR" id="PIRNR005096"/>
    </source>
</evidence>
<proteinExistence type="inferred from homology"/>
<evidence type="ECO:0000256" key="7">
    <source>
        <dbReference type="PIRSR" id="PIRSR005096-2"/>
    </source>
</evidence>
<keyword evidence="4 5" id="KW-0119">Carbohydrate metabolism</keyword>
<gene>
    <name evidence="9" type="primary">galM_2</name>
    <name evidence="9" type="ORF">ERS008476_03943</name>
</gene>
<dbReference type="GO" id="GO:0006006">
    <property type="term" value="P:glucose metabolic process"/>
    <property type="evidence" value="ECO:0007669"/>
    <property type="project" value="TreeGrafter"/>
</dbReference>
<dbReference type="UniPathway" id="UPA00242"/>
<dbReference type="SUPFAM" id="SSF74650">
    <property type="entry name" value="Galactose mutarotase-like"/>
    <property type="match status" value="1"/>
</dbReference>
<evidence type="ECO:0000313" key="9">
    <source>
        <dbReference type="EMBL" id="CRY56896.1"/>
    </source>
</evidence>
<dbReference type="InterPro" id="IPR015443">
    <property type="entry name" value="Aldose_1-epimerase"/>
</dbReference>
<evidence type="ECO:0000256" key="6">
    <source>
        <dbReference type="PIRSR" id="PIRSR005096-1"/>
    </source>
</evidence>
<comment type="similarity">
    <text evidence="2 5">Belongs to the aldose epimerase family.</text>
</comment>
<sequence>MTTIQRQPFGEHQGQEVSLYTLTNKGGMRLCVTNYGCIITQLWVPDRHGQVEDIVMGFDDLPSYQAGHPFFGAIAGRCANRIAGGRFKIDGQEYVLATNELPTGQHLHGGLRGFDKYVWQVEEDGDGLIFSRTSPDGEEGYPGHLHVRHRIGLTESNVMTFHFEAETDQPTIVNLVNHSHYNLRGHTHQIHDQQLKIESDFMTPVDEVSMLPTGEIRRVAGTAFDFRHARRLGDAMQQRPAQDFDMNYVIRQSNDSKQINDSKQNADASPTLSDILQPAAMLICPHSGRVMEVHTTLPGIQFYNAFKLSNKVWNGKAGHRYQAFSGICLETQAFPDSIHHAHFSEVILRPGQKYQSCTEHRFSVVA</sequence>
<feature type="active site" description="Proton donor" evidence="6">
    <location>
        <position position="178"/>
    </location>
</feature>
<protein>
    <recommendedName>
        <fullName evidence="5">Aldose 1-epimerase</fullName>
        <ecNumber evidence="5">5.1.3.3</ecNumber>
    </recommendedName>
</protein>
<dbReference type="Pfam" id="PF01263">
    <property type="entry name" value="Aldose_epim"/>
    <property type="match status" value="1"/>
</dbReference>
<feature type="binding site" evidence="7">
    <location>
        <position position="245"/>
    </location>
    <ligand>
        <name>beta-D-galactose</name>
        <dbReference type="ChEBI" id="CHEBI:27667"/>
    </ligand>
</feature>
<evidence type="ECO:0000256" key="4">
    <source>
        <dbReference type="ARBA" id="ARBA00023277"/>
    </source>
</evidence>
<dbReference type="InterPro" id="IPR047215">
    <property type="entry name" value="Galactose_mutarotase-like"/>
</dbReference>
<dbReference type="PIRSF" id="PIRSF005096">
    <property type="entry name" value="GALM"/>
    <property type="match status" value="1"/>
</dbReference>
<dbReference type="GO" id="GO:0033499">
    <property type="term" value="P:galactose catabolic process via UDP-galactose, Leloir pathway"/>
    <property type="evidence" value="ECO:0007669"/>
    <property type="project" value="TreeGrafter"/>
</dbReference>
<evidence type="ECO:0000256" key="1">
    <source>
        <dbReference type="ARBA" id="ARBA00005028"/>
    </source>
</evidence>
<evidence type="ECO:0000313" key="10">
    <source>
        <dbReference type="Proteomes" id="UP000043316"/>
    </source>
</evidence>
<keyword evidence="3 5" id="KW-0413">Isomerase</keyword>
<dbReference type="InterPro" id="IPR011013">
    <property type="entry name" value="Gal_mutarotase_sf_dom"/>
</dbReference>
<dbReference type="EMBL" id="CWJI01000018">
    <property type="protein sequence ID" value="CRY56896.1"/>
    <property type="molecule type" value="Genomic_DNA"/>
</dbReference>
<dbReference type="Proteomes" id="UP000043316">
    <property type="component" value="Unassembled WGS sequence"/>
</dbReference>
<dbReference type="CDD" id="cd09019">
    <property type="entry name" value="galactose_mutarotase_like"/>
    <property type="match status" value="1"/>
</dbReference>
<evidence type="ECO:0000256" key="2">
    <source>
        <dbReference type="ARBA" id="ARBA00006206"/>
    </source>
</evidence>
<comment type="catalytic activity">
    <reaction evidence="5">
        <text>alpha-D-glucose = beta-D-glucose</text>
        <dbReference type="Rhea" id="RHEA:10264"/>
        <dbReference type="ChEBI" id="CHEBI:15903"/>
        <dbReference type="ChEBI" id="CHEBI:17925"/>
        <dbReference type="EC" id="5.1.3.3"/>
    </reaction>
</comment>
<dbReference type="Gene3D" id="2.70.98.10">
    <property type="match status" value="1"/>
</dbReference>
<dbReference type="RefSeq" id="WP_053010326.1">
    <property type="nucleotide sequence ID" value="NZ_CWJI01000018.1"/>
</dbReference>
<dbReference type="InterPro" id="IPR014718">
    <property type="entry name" value="GH-type_carb-bd"/>
</dbReference>
<dbReference type="AlphaFoldDB" id="A0A0H5MIG3"/>
<evidence type="ECO:0000256" key="8">
    <source>
        <dbReference type="PIRSR" id="PIRSR005096-3"/>
    </source>
</evidence>
<comment type="pathway">
    <text evidence="1 5">Carbohydrate metabolism; hexose metabolism.</text>
</comment>
<dbReference type="GO" id="GO:0004034">
    <property type="term" value="F:aldose 1-epimerase activity"/>
    <property type="evidence" value="ECO:0007669"/>
    <property type="project" value="UniProtKB-EC"/>
</dbReference>
<dbReference type="GO" id="GO:0030246">
    <property type="term" value="F:carbohydrate binding"/>
    <property type="evidence" value="ECO:0007669"/>
    <property type="project" value="InterPro"/>
</dbReference>
<dbReference type="PANTHER" id="PTHR10091:SF0">
    <property type="entry name" value="GALACTOSE MUTAROTASE"/>
    <property type="match status" value="1"/>
</dbReference>
<dbReference type="InterPro" id="IPR008183">
    <property type="entry name" value="Aldose_1/G6P_1-epimerase"/>
</dbReference>
<feature type="binding site" evidence="8">
    <location>
        <begin position="80"/>
        <end position="81"/>
    </location>
    <ligand>
        <name>beta-D-galactose</name>
        <dbReference type="ChEBI" id="CHEBI:27667"/>
    </ligand>
</feature>
<name>A0A0H5MIG3_YERIN</name>
<feature type="active site" description="Proton acceptor" evidence="6">
    <location>
        <position position="330"/>
    </location>
</feature>
<evidence type="ECO:0000256" key="3">
    <source>
        <dbReference type="ARBA" id="ARBA00023235"/>
    </source>
</evidence>
<dbReference type="EC" id="5.1.3.3" evidence="5"/>